<organism evidence="5 6">
    <name type="scientific">Caloramator proteoclasticus DSM 10124</name>
    <dbReference type="NCBI Taxonomy" id="1121262"/>
    <lineage>
        <taxon>Bacteria</taxon>
        <taxon>Bacillati</taxon>
        <taxon>Bacillota</taxon>
        <taxon>Clostridia</taxon>
        <taxon>Eubacteriales</taxon>
        <taxon>Clostridiaceae</taxon>
        <taxon>Caloramator</taxon>
    </lineage>
</organism>
<dbReference type="PANTHER" id="PTHR10509:SF14">
    <property type="entry name" value="CAFFEOYL-COA O-METHYLTRANSFERASE 3-RELATED"/>
    <property type="match status" value="1"/>
</dbReference>
<dbReference type="InterPro" id="IPR043675">
    <property type="entry name" value="TrmR_methyltr"/>
</dbReference>
<dbReference type="Proteomes" id="UP000184423">
    <property type="component" value="Unassembled WGS sequence"/>
</dbReference>
<accession>A0A1M4VE92</accession>
<dbReference type="GO" id="GO:0008171">
    <property type="term" value="F:O-methyltransferase activity"/>
    <property type="evidence" value="ECO:0007669"/>
    <property type="project" value="InterPro"/>
</dbReference>
<evidence type="ECO:0000256" key="2">
    <source>
        <dbReference type="ARBA" id="ARBA00022679"/>
    </source>
</evidence>
<feature type="binding site" evidence="4">
    <location>
        <position position="87"/>
    </location>
    <ligand>
        <name>S-adenosyl-L-methionine</name>
        <dbReference type="ChEBI" id="CHEBI:59789"/>
    </ligand>
</feature>
<keyword evidence="4" id="KW-0819">tRNA processing</keyword>
<dbReference type="HAMAP" id="MF_02217">
    <property type="entry name" value="TrmR_methyltr"/>
    <property type="match status" value="1"/>
</dbReference>
<comment type="subunit">
    <text evidence="4">Homodimer.</text>
</comment>
<dbReference type="SUPFAM" id="SSF53335">
    <property type="entry name" value="S-adenosyl-L-methionine-dependent methyltransferases"/>
    <property type="match status" value="1"/>
</dbReference>
<comment type="similarity">
    <text evidence="4">Belongs to the class I-like SAM-binding methyltransferase superfamily. Cation-dependent O-methyltransferase family.</text>
</comment>
<dbReference type="InterPro" id="IPR002935">
    <property type="entry name" value="SAM_O-MeTrfase"/>
</dbReference>
<keyword evidence="6" id="KW-1185">Reference proteome</keyword>
<feature type="binding site" evidence="4">
    <location>
        <begin position="115"/>
        <end position="116"/>
    </location>
    <ligand>
        <name>S-adenosyl-L-methionine</name>
        <dbReference type="ChEBI" id="CHEBI:59789"/>
    </ligand>
</feature>
<dbReference type="PROSITE" id="PS51682">
    <property type="entry name" value="SAM_OMT_I"/>
    <property type="match status" value="1"/>
</dbReference>
<keyword evidence="4" id="KW-0460">Magnesium</keyword>
<feature type="binding site" evidence="4">
    <location>
        <position position="69"/>
    </location>
    <ligand>
        <name>S-adenosyl-L-methionine</name>
        <dbReference type="ChEBI" id="CHEBI:59789"/>
    </ligand>
</feature>
<dbReference type="CDD" id="cd02440">
    <property type="entry name" value="AdoMet_MTases"/>
    <property type="match status" value="1"/>
</dbReference>
<sequence length="218" mass="24707">MSKIVHDYVEDYIRGLITENNELLNELRLYAEENNVPIVHKEVAQFLKVIIKANNIKRILEVGTAIGYSALLMADAAGSDCEIVTIERDENMYNTALENIKRAKAEEKIKIIKGDALEVLDKLDGKYDMIFIDGAKGHYSEMLNKINRLLKLNGIVFADNVLFRGMVCSNELLIRRKITIVKRMRKYLKEISDSSTFETVVLPVGDGVALSTKIKEEL</sequence>
<protein>
    <recommendedName>
        <fullName evidence="4">tRNA 5-hydroxyuridine methyltransferase</fullName>
        <ecNumber evidence="4">2.1.1.-</ecNumber>
    </recommendedName>
    <alternativeName>
        <fullName evidence="4">ho5U methyltransferase</fullName>
    </alternativeName>
</protein>
<evidence type="ECO:0000313" key="6">
    <source>
        <dbReference type="Proteomes" id="UP000184423"/>
    </source>
</evidence>
<feature type="binding site" evidence="4">
    <location>
        <position position="159"/>
    </location>
    <ligand>
        <name>Mg(2+)</name>
        <dbReference type="ChEBI" id="CHEBI:18420"/>
    </ligand>
</feature>
<dbReference type="PANTHER" id="PTHR10509">
    <property type="entry name" value="O-METHYLTRANSFERASE-RELATED"/>
    <property type="match status" value="1"/>
</dbReference>
<dbReference type="GO" id="GO:0030488">
    <property type="term" value="P:tRNA methylation"/>
    <property type="evidence" value="ECO:0007669"/>
    <property type="project" value="UniProtKB-UniRule"/>
</dbReference>
<evidence type="ECO:0000256" key="1">
    <source>
        <dbReference type="ARBA" id="ARBA00022603"/>
    </source>
</evidence>
<keyword evidence="4" id="KW-0479">Metal-binding</keyword>
<keyword evidence="3 4" id="KW-0949">S-adenosyl-L-methionine</keyword>
<dbReference type="Pfam" id="PF01596">
    <property type="entry name" value="Methyltransf_3"/>
    <property type="match status" value="1"/>
</dbReference>
<evidence type="ECO:0000256" key="4">
    <source>
        <dbReference type="HAMAP-Rule" id="MF_02217"/>
    </source>
</evidence>
<feature type="binding site" evidence="4">
    <location>
        <position position="133"/>
    </location>
    <ligand>
        <name>Mg(2+)</name>
        <dbReference type="ChEBI" id="CHEBI:18420"/>
    </ligand>
</feature>
<feature type="binding site" evidence="4">
    <location>
        <position position="133"/>
    </location>
    <ligand>
        <name>S-adenosyl-L-methionine</name>
        <dbReference type="ChEBI" id="CHEBI:59789"/>
    </ligand>
</feature>
<dbReference type="GO" id="GO:0008757">
    <property type="term" value="F:S-adenosylmethionine-dependent methyltransferase activity"/>
    <property type="evidence" value="ECO:0007669"/>
    <property type="project" value="TreeGrafter"/>
</dbReference>
<comment type="catalytic activity">
    <reaction evidence="4">
        <text>5-hydroxyuridine(34) in tRNA + S-adenosyl-L-methionine = 5-methoxyuridine(34) in tRNA + S-adenosyl-L-homocysteine + H(+)</text>
        <dbReference type="Rhea" id="RHEA:60524"/>
        <dbReference type="Rhea" id="RHEA-COMP:13381"/>
        <dbReference type="Rhea" id="RHEA-COMP:15591"/>
        <dbReference type="ChEBI" id="CHEBI:15378"/>
        <dbReference type="ChEBI" id="CHEBI:57856"/>
        <dbReference type="ChEBI" id="CHEBI:59789"/>
        <dbReference type="ChEBI" id="CHEBI:136877"/>
        <dbReference type="ChEBI" id="CHEBI:143860"/>
    </reaction>
</comment>
<dbReference type="GO" id="GO:0016300">
    <property type="term" value="F:tRNA (uridine) methyltransferase activity"/>
    <property type="evidence" value="ECO:0007669"/>
    <property type="project" value="UniProtKB-UniRule"/>
</dbReference>
<keyword evidence="1 4" id="KW-0489">Methyltransferase</keyword>
<dbReference type="GO" id="GO:0000287">
    <property type="term" value="F:magnesium ion binding"/>
    <property type="evidence" value="ECO:0007669"/>
    <property type="project" value="UniProtKB-UniRule"/>
</dbReference>
<feature type="binding site" evidence="4">
    <location>
        <position position="39"/>
    </location>
    <ligand>
        <name>S-adenosyl-L-methionine</name>
        <dbReference type="ChEBI" id="CHEBI:59789"/>
    </ligand>
</feature>
<evidence type="ECO:0000313" key="5">
    <source>
        <dbReference type="EMBL" id="SHE67321.1"/>
    </source>
</evidence>
<dbReference type="EMBL" id="FQVG01000011">
    <property type="protein sequence ID" value="SHE67321.1"/>
    <property type="molecule type" value="Genomic_DNA"/>
</dbReference>
<evidence type="ECO:0000256" key="3">
    <source>
        <dbReference type="ARBA" id="ARBA00022691"/>
    </source>
</evidence>
<dbReference type="RefSeq" id="WP_027308305.1">
    <property type="nucleotide sequence ID" value="NZ_FQVG01000011.1"/>
</dbReference>
<dbReference type="InterPro" id="IPR050362">
    <property type="entry name" value="Cation-dep_OMT"/>
</dbReference>
<feature type="binding site" evidence="4">
    <location>
        <position position="160"/>
    </location>
    <ligand>
        <name>Mg(2+)</name>
        <dbReference type="ChEBI" id="CHEBI:18420"/>
    </ligand>
</feature>
<dbReference type="Gene3D" id="3.40.50.150">
    <property type="entry name" value="Vaccinia Virus protein VP39"/>
    <property type="match status" value="1"/>
</dbReference>
<reference evidence="6" key="1">
    <citation type="submission" date="2016-11" db="EMBL/GenBank/DDBJ databases">
        <authorList>
            <person name="Varghese N."/>
            <person name="Submissions S."/>
        </authorList>
    </citation>
    <scope>NUCLEOTIDE SEQUENCE [LARGE SCALE GENOMIC DNA]</scope>
    <source>
        <strain evidence="6">DSM 10124</strain>
    </source>
</reference>
<dbReference type="InterPro" id="IPR029063">
    <property type="entry name" value="SAM-dependent_MTases_sf"/>
</dbReference>
<proteinExistence type="inferred from homology"/>
<gene>
    <name evidence="4" type="primary">trmR</name>
    <name evidence="5" type="ORF">SAMN02746091_00886</name>
</gene>
<dbReference type="EC" id="2.1.1.-" evidence="4"/>
<comment type="function">
    <text evidence="4">Catalyzes the methylation of 5-hydroxyuridine (ho5U) to form 5-methoxyuridine (mo5U) at position 34 in tRNAs.</text>
</comment>
<dbReference type="AlphaFoldDB" id="A0A1M4VE92"/>
<name>A0A1M4VE92_9CLOT</name>
<keyword evidence="2 4" id="KW-0808">Transferase</keyword>